<accession>A0A4V5PMR4</accession>
<evidence type="ECO:0000256" key="1">
    <source>
        <dbReference type="SAM" id="MobiDB-lite"/>
    </source>
</evidence>
<comment type="caution">
    <text evidence="2">The sequence shown here is derived from an EMBL/GenBank/DDBJ whole genome shotgun (WGS) entry which is preliminary data.</text>
</comment>
<sequence length="365" mass="40780">MANVLDPEKRLRVLAALVDGNSERAVERMTDVDRKTVRRLALTFGQGAERLHNALARGLRCSLIQCDEIWSYVGKKQARVTLEDGPDVGEAYTFVALDTSSRFVIAWHVGKRDEQSAREFMTDVRARLVVMPMVATDGFAPYVAAVGASFGPGVDYAQMSKNYTSKRRRDDDHRYEPPRDPFITKKTIFGAPDMGKVSTAYVERQNATMRHTIGRLRRLCYAFSKKAENHRAAISLCYAYYNLCHVVSSLRVTPAMAAGVTDRVWSLEEFMQAILSAAPVERPEKKALASRVPEGPARELPNGRGFLRVVDGGKAKPSDVPTPPVVSQEDTTMTRVEMKPPQEPLRQEQGPRSPVQLSLFEPPWV</sequence>
<dbReference type="PANTHER" id="PTHR33293">
    <property type="entry name" value="INSERTION ELEMENT IS1 1 PROTEIN INSB-RELATED"/>
    <property type="match status" value="1"/>
</dbReference>
<dbReference type="PANTHER" id="PTHR33293:SF2">
    <property type="entry name" value="TRANSPOSASE"/>
    <property type="match status" value="1"/>
</dbReference>
<dbReference type="Proteomes" id="UP000309215">
    <property type="component" value="Unassembled WGS sequence"/>
</dbReference>
<dbReference type="EMBL" id="SSMQ01000020">
    <property type="protein sequence ID" value="TKD06348.1"/>
    <property type="molecule type" value="Genomic_DNA"/>
</dbReference>
<organism evidence="2 3">
    <name type="scientific">Polyangium fumosum</name>
    <dbReference type="NCBI Taxonomy" id="889272"/>
    <lineage>
        <taxon>Bacteria</taxon>
        <taxon>Pseudomonadati</taxon>
        <taxon>Myxococcota</taxon>
        <taxon>Polyangia</taxon>
        <taxon>Polyangiales</taxon>
        <taxon>Polyangiaceae</taxon>
        <taxon>Polyangium</taxon>
    </lineage>
</organism>
<dbReference type="RefSeq" id="WP_136930776.1">
    <property type="nucleotide sequence ID" value="NZ_SSMQ01000020.1"/>
</dbReference>
<proteinExistence type="predicted"/>
<protein>
    <submittedName>
        <fullName evidence="2">Transposase</fullName>
    </submittedName>
</protein>
<name>A0A4V5PMR4_9BACT</name>
<dbReference type="AlphaFoldDB" id="A0A4V5PMR4"/>
<dbReference type="OrthoDB" id="4682509at2"/>
<evidence type="ECO:0000313" key="3">
    <source>
        <dbReference type="Proteomes" id="UP000309215"/>
    </source>
</evidence>
<evidence type="ECO:0000313" key="2">
    <source>
        <dbReference type="EMBL" id="TKD06348.1"/>
    </source>
</evidence>
<reference evidence="2 3" key="1">
    <citation type="submission" date="2019-04" db="EMBL/GenBank/DDBJ databases">
        <authorList>
            <person name="Li Y."/>
            <person name="Wang J."/>
        </authorList>
    </citation>
    <scope>NUCLEOTIDE SEQUENCE [LARGE SCALE GENOMIC DNA]</scope>
    <source>
        <strain evidence="2 3">DSM 14668</strain>
    </source>
</reference>
<feature type="region of interest" description="Disordered" evidence="1">
    <location>
        <begin position="284"/>
        <end position="365"/>
    </location>
</feature>
<gene>
    <name evidence="2" type="ORF">E8A74_20750</name>
</gene>
<dbReference type="InterPro" id="IPR051354">
    <property type="entry name" value="Transposase_27_IS1"/>
</dbReference>
<keyword evidence="3" id="KW-1185">Reference proteome</keyword>